<evidence type="ECO:0000256" key="1">
    <source>
        <dbReference type="SAM" id="MobiDB-lite"/>
    </source>
</evidence>
<accession>A0A1V6PUK9</accession>
<reference evidence="3" key="1">
    <citation type="journal article" date="2017" name="Nat. Microbiol.">
        <title>Global analysis of biosynthetic gene clusters reveals vast potential of secondary metabolite production in Penicillium species.</title>
        <authorList>
            <person name="Nielsen J.C."/>
            <person name="Grijseels S."/>
            <person name="Prigent S."/>
            <person name="Ji B."/>
            <person name="Dainat J."/>
            <person name="Nielsen K.F."/>
            <person name="Frisvad J.C."/>
            <person name="Workman M."/>
            <person name="Nielsen J."/>
        </authorList>
    </citation>
    <scope>NUCLEOTIDE SEQUENCE [LARGE SCALE GENOMIC DNA]</scope>
    <source>
        <strain evidence="3">IBT 31811</strain>
    </source>
</reference>
<feature type="compositionally biased region" description="Low complexity" evidence="1">
    <location>
        <begin position="13"/>
        <end position="32"/>
    </location>
</feature>
<feature type="compositionally biased region" description="Polar residues" evidence="1">
    <location>
        <begin position="939"/>
        <end position="948"/>
    </location>
</feature>
<organism evidence="2 3">
    <name type="scientific">Penicillium antarcticum</name>
    <dbReference type="NCBI Taxonomy" id="416450"/>
    <lineage>
        <taxon>Eukaryota</taxon>
        <taxon>Fungi</taxon>
        <taxon>Dikarya</taxon>
        <taxon>Ascomycota</taxon>
        <taxon>Pezizomycotina</taxon>
        <taxon>Eurotiomycetes</taxon>
        <taxon>Eurotiomycetidae</taxon>
        <taxon>Eurotiales</taxon>
        <taxon>Aspergillaceae</taxon>
        <taxon>Penicillium</taxon>
    </lineage>
</organism>
<evidence type="ECO:0000313" key="2">
    <source>
        <dbReference type="EMBL" id="OQD80407.1"/>
    </source>
</evidence>
<dbReference type="STRING" id="416450.A0A1V6PUK9"/>
<feature type="compositionally biased region" description="Basic and acidic residues" evidence="1">
    <location>
        <begin position="616"/>
        <end position="630"/>
    </location>
</feature>
<feature type="compositionally biased region" description="Basic and acidic residues" evidence="1">
    <location>
        <begin position="288"/>
        <end position="299"/>
    </location>
</feature>
<feature type="compositionally biased region" description="Basic and acidic residues" evidence="1">
    <location>
        <begin position="753"/>
        <end position="764"/>
    </location>
</feature>
<dbReference type="Proteomes" id="UP000191672">
    <property type="component" value="Unassembled WGS sequence"/>
</dbReference>
<feature type="compositionally biased region" description="Basic and acidic residues" evidence="1">
    <location>
        <begin position="511"/>
        <end position="521"/>
    </location>
</feature>
<feature type="compositionally biased region" description="Polar residues" evidence="1">
    <location>
        <begin position="742"/>
        <end position="752"/>
    </location>
</feature>
<sequence length="1312" mass="140579">MVFGRRKRSASAHHQPLSPPASQSAQSAASHAFLRSQPSTSSLSSAAAAAALRNSTPTPTSIRDVETKRMVQRRASTQSQASPVGGRRSASVSGTLRRSSSNSSMTARTFREQSPHRPATSSGPVDVPPLPSLPTQYGQRKPPNGRAMSMGPSMRSPPSSPPRAGRVNREQGRGSPIHIDTHQRVTSLGTVPEFERSASRISANFSYPNLSRPISPTKEHETDSLNLAGALQKSALEESEQTPKKKPRARVSGSVEGSPVANKNRGPLAASAAAEALNAQKGSPQQKTRTEQVHDKPVEDESDQFTDNAGPIATSVAESEHPTSRTLSEGRPSTVREETEPTEETVETQVRQGRNRMTSASPTTDHLEAVPEKAGHAPHIRQSNSPGRARFSQLLSVADEGNQIHQPPPRSVSPFKSALKHHRGSSLSPERNLSTTNRAPAASELSDGGTSVASDEGSRFGTKKKAPKVSFDDEAEIVGVAASPPTSPEDYTPDSPPGGKAKNRVSFFGKKKSDPATHDDGFNAVIKPRQALPSFGSVRGNRKGGLQRSPIPDFSDNESTSSDNEAAAPPVALSNDHAIGNMLSKTQDHGYFKPRDVSTLEQMSVNGATVGTGSGADRESKPIGITERKPYSSMNSDLSVPDIAIEPATPPLDDPKRSLEQQRSSMDQYRIPGGFPPGNSDRNPKSTAKKTNAQAVIASAVPNLDDVDTEGESGDSVYSDAAEDIDGDGFGSINAIVDSRSAPRSVSASDTASESRDATPKALDRTAIVDTQSRDVPEQAEEVRSATPTQGSVNREGEESPISPVKARNLESAYPPLPINTNFHAPQNETIGTQPNGKQRPLSMAVGPTSRVQDPRWSSNESSPRDGNSRTRPMSLGPAFQKPRPTPRRTMSSGSDSSNSFTRTSPRGNSAHPMRRTMRNGAAPVERNESPIDHRPMSAASSNGTGTMRKTLRGTGAGNERYSFFSTNKKAPRAKVSKQPPKAAGSTRFVDSDGEEDEARARTFHSRFESSDEEEPGTKTMRPVRGIPRRQGADDGDSTELDDSSEEGHRQQTQPAAAPKSILTPPGSRGRNEPQSMSGMAAVAKQRGMSQRDLEEFLLSPPRGRKPGLLTRLGLKKDKNVEHRIRKADVESPSRRDTHLERSRLERDQLREDNVVNGTHGSTVTTVTAGSPEQPHHSKLVKRSSKQNTTGPSWPLRPDPADEESLQSAPEQSAIAPSSSQRTENSNEPQINAAPVHNGTAIVNGDDARGASPIGKEPGPIRRESRTDSHKDSTSEITNPDDHGPSARDVVIAGSGRKKRFPMLRKAFGLKA</sequence>
<dbReference type="EMBL" id="MDYN01000036">
    <property type="protein sequence ID" value="OQD80407.1"/>
    <property type="molecule type" value="Genomic_DNA"/>
</dbReference>
<protein>
    <submittedName>
        <fullName evidence="2">Uncharacterized protein</fullName>
    </submittedName>
</protein>
<feature type="compositionally biased region" description="Low complexity" evidence="1">
    <location>
        <begin position="269"/>
        <end position="279"/>
    </location>
</feature>
<feature type="region of interest" description="Disordered" evidence="1">
    <location>
        <begin position="607"/>
        <end position="1299"/>
    </location>
</feature>
<feature type="compositionally biased region" description="Polar residues" evidence="1">
    <location>
        <begin position="889"/>
        <end position="908"/>
    </location>
</feature>
<keyword evidence="3" id="KW-1185">Reference proteome</keyword>
<feature type="compositionally biased region" description="Basic residues" evidence="1">
    <location>
        <begin position="1"/>
        <end position="11"/>
    </location>
</feature>
<feature type="compositionally biased region" description="Basic and acidic residues" evidence="1">
    <location>
        <begin position="586"/>
        <end position="595"/>
    </location>
</feature>
<feature type="compositionally biased region" description="Basic and acidic residues" evidence="1">
    <location>
        <begin position="1259"/>
        <end position="1286"/>
    </location>
</feature>
<feature type="compositionally biased region" description="Polar residues" evidence="1">
    <location>
        <begin position="199"/>
        <end position="214"/>
    </location>
</feature>
<feature type="compositionally biased region" description="Polar residues" evidence="1">
    <location>
        <begin position="355"/>
        <end position="364"/>
    </location>
</feature>
<feature type="compositionally biased region" description="Low complexity" evidence="1">
    <location>
        <begin position="145"/>
        <end position="165"/>
    </location>
</feature>
<feature type="compositionally biased region" description="Basic and acidic residues" evidence="1">
    <location>
        <begin position="772"/>
        <end position="784"/>
    </location>
</feature>
<feature type="compositionally biased region" description="Polar residues" evidence="1">
    <location>
        <begin position="425"/>
        <end position="438"/>
    </location>
</feature>
<evidence type="ECO:0000313" key="3">
    <source>
        <dbReference type="Proteomes" id="UP000191672"/>
    </source>
</evidence>
<feature type="compositionally biased region" description="Polar residues" evidence="1">
    <location>
        <begin position="819"/>
        <end position="837"/>
    </location>
</feature>
<feature type="compositionally biased region" description="Basic and acidic residues" evidence="1">
    <location>
        <begin position="365"/>
        <end position="375"/>
    </location>
</feature>
<feature type="compositionally biased region" description="Polar residues" evidence="1">
    <location>
        <begin position="1206"/>
        <end position="1230"/>
    </location>
</feature>
<feature type="compositionally biased region" description="Low complexity" evidence="1">
    <location>
        <begin position="89"/>
        <end position="108"/>
    </location>
</feature>
<gene>
    <name evidence="2" type="ORF">PENANT_c036G08661</name>
</gene>
<proteinExistence type="predicted"/>
<feature type="compositionally biased region" description="Polar residues" evidence="1">
    <location>
        <begin position="1156"/>
        <end position="1171"/>
    </location>
</feature>
<feature type="compositionally biased region" description="Polar residues" evidence="1">
    <location>
        <begin position="850"/>
        <end position="862"/>
    </location>
</feature>
<name>A0A1V6PUK9_9EURO</name>
<comment type="caution">
    <text evidence="2">The sequence shown here is derived from an EMBL/GenBank/DDBJ whole genome shotgun (WGS) entry which is preliminary data.</text>
</comment>
<feature type="region of interest" description="Disordered" evidence="1">
    <location>
        <begin position="1"/>
        <end position="595"/>
    </location>
</feature>
<feature type="compositionally biased region" description="Low complexity" evidence="1">
    <location>
        <begin position="41"/>
        <end position="52"/>
    </location>
</feature>
<feature type="compositionally biased region" description="Acidic residues" evidence="1">
    <location>
        <begin position="1034"/>
        <end position="1045"/>
    </location>
</feature>
<feature type="compositionally biased region" description="Basic and acidic residues" evidence="1">
    <location>
        <begin position="926"/>
        <end position="936"/>
    </location>
</feature>
<feature type="compositionally biased region" description="Polar residues" evidence="1">
    <location>
        <begin position="685"/>
        <end position="694"/>
    </location>
</feature>
<feature type="compositionally biased region" description="Basic and acidic residues" evidence="1">
    <location>
        <begin position="1115"/>
        <end position="1154"/>
    </location>
</feature>